<name>A0ABY7MAK4_9CHLR</name>
<dbReference type="SMART" id="SM00347">
    <property type="entry name" value="HTH_MARR"/>
    <property type="match status" value="1"/>
</dbReference>
<accession>A0ABY7MAK4</accession>
<dbReference type="PROSITE" id="PS50995">
    <property type="entry name" value="HTH_MARR_2"/>
    <property type="match status" value="1"/>
</dbReference>
<dbReference type="InterPro" id="IPR036390">
    <property type="entry name" value="WH_DNA-bd_sf"/>
</dbReference>
<proteinExistence type="predicted"/>
<dbReference type="EMBL" id="CP115149">
    <property type="protein sequence ID" value="WBL37470.1"/>
    <property type="molecule type" value="Genomic_DNA"/>
</dbReference>
<reference evidence="2 3" key="1">
    <citation type="journal article" date="2023" name="ISME J.">
        <title>Thermophilic Dehalococcoidia with unusual traits shed light on an unexpected past.</title>
        <authorList>
            <person name="Palmer M."/>
            <person name="Covington J.K."/>
            <person name="Zhou E.M."/>
            <person name="Thomas S.C."/>
            <person name="Habib N."/>
            <person name="Seymour C.O."/>
            <person name="Lai D."/>
            <person name="Johnston J."/>
            <person name="Hashimi A."/>
            <person name="Jiao J.Y."/>
            <person name="Muok A.R."/>
            <person name="Liu L."/>
            <person name="Xian W.D."/>
            <person name="Zhi X.Y."/>
            <person name="Li M.M."/>
            <person name="Silva L.P."/>
            <person name="Bowen B.P."/>
            <person name="Louie K."/>
            <person name="Briegel A."/>
            <person name="Pett-Ridge J."/>
            <person name="Weber P.K."/>
            <person name="Tocheva E.I."/>
            <person name="Woyke T."/>
            <person name="Northen T.R."/>
            <person name="Mayali X."/>
            <person name="Li W.J."/>
            <person name="Hedlund B.P."/>
        </authorList>
    </citation>
    <scope>NUCLEOTIDE SEQUENCE [LARGE SCALE GENOMIC DNA]</scope>
    <source>
        <strain evidence="2 3">YIM 72310</strain>
    </source>
</reference>
<dbReference type="PANTHER" id="PTHR33164:SF43">
    <property type="entry name" value="HTH-TYPE TRANSCRIPTIONAL REPRESSOR YETL"/>
    <property type="match status" value="1"/>
</dbReference>
<dbReference type="PRINTS" id="PR00598">
    <property type="entry name" value="HTHMARR"/>
</dbReference>
<protein>
    <submittedName>
        <fullName evidence="2">MarR family transcriptional regulator</fullName>
    </submittedName>
</protein>
<feature type="domain" description="HTH marR-type" evidence="1">
    <location>
        <begin position="1"/>
        <end position="133"/>
    </location>
</feature>
<dbReference type="PANTHER" id="PTHR33164">
    <property type="entry name" value="TRANSCRIPTIONAL REGULATOR, MARR FAMILY"/>
    <property type="match status" value="1"/>
</dbReference>
<dbReference type="Proteomes" id="UP001212803">
    <property type="component" value="Chromosome"/>
</dbReference>
<sequence>MARVPRGARPGDDAARGGPAARAGLSLAWYDVLVQLEEAEGNRLRMTELARRVVISKSGLTRLVDRMVEAGLVTRCPDDADRRGRWVEMTPAGFERLRDAAPRHLRGVRQYFTSELDEPSAGVLAHVLGRIAAKAAAELAARESRRGR</sequence>
<dbReference type="Pfam" id="PF12802">
    <property type="entry name" value="MarR_2"/>
    <property type="match status" value="1"/>
</dbReference>
<dbReference type="Gene3D" id="1.10.10.10">
    <property type="entry name" value="Winged helix-like DNA-binding domain superfamily/Winged helix DNA-binding domain"/>
    <property type="match status" value="1"/>
</dbReference>
<dbReference type="SUPFAM" id="SSF46785">
    <property type="entry name" value="Winged helix' DNA-binding domain"/>
    <property type="match status" value="1"/>
</dbReference>
<dbReference type="InterPro" id="IPR036388">
    <property type="entry name" value="WH-like_DNA-bd_sf"/>
</dbReference>
<gene>
    <name evidence="2" type="ORF">O0235_07805</name>
</gene>
<dbReference type="InterPro" id="IPR039422">
    <property type="entry name" value="MarR/SlyA-like"/>
</dbReference>
<evidence type="ECO:0000259" key="1">
    <source>
        <dbReference type="PROSITE" id="PS50995"/>
    </source>
</evidence>
<dbReference type="InterPro" id="IPR000835">
    <property type="entry name" value="HTH_MarR-typ"/>
</dbReference>
<evidence type="ECO:0000313" key="2">
    <source>
        <dbReference type="EMBL" id="WBL37470.1"/>
    </source>
</evidence>
<keyword evidence="3" id="KW-1185">Reference proteome</keyword>
<evidence type="ECO:0000313" key="3">
    <source>
        <dbReference type="Proteomes" id="UP001212803"/>
    </source>
</evidence>
<organism evidence="2 3">
    <name type="scientific">Tepidiforma flava</name>
    <dbReference type="NCBI Taxonomy" id="3004094"/>
    <lineage>
        <taxon>Bacteria</taxon>
        <taxon>Bacillati</taxon>
        <taxon>Chloroflexota</taxon>
        <taxon>Tepidiformia</taxon>
        <taxon>Tepidiformales</taxon>
        <taxon>Tepidiformaceae</taxon>
        <taxon>Tepidiforma</taxon>
    </lineage>
</organism>